<dbReference type="Pfam" id="PF07653">
    <property type="entry name" value="SH3_2"/>
    <property type="match status" value="1"/>
</dbReference>
<dbReference type="STRING" id="765440.A0A0C3FYP9"/>
<dbReference type="OrthoDB" id="5983572at2759"/>
<dbReference type="Gene3D" id="2.30.30.40">
    <property type="entry name" value="SH3 Domains"/>
    <property type="match status" value="1"/>
</dbReference>
<name>A0A0C3FYP9_PILCF</name>
<dbReference type="PROSITE" id="PS50002">
    <property type="entry name" value="SH3"/>
    <property type="match status" value="1"/>
</dbReference>
<evidence type="ECO:0000259" key="4">
    <source>
        <dbReference type="PROSITE" id="PS50002"/>
    </source>
</evidence>
<dbReference type="FunFam" id="2.30.30.40:FF:000072">
    <property type="entry name" value="Unconventional Myosin IB"/>
    <property type="match status" value="1"/>
</dbReference>
<dbReference type="InterPro" id="IPR001452">
    <property type="entry name" value="SH3_domain"/>
</dbReference>
<evidence type="ECO:0000256" key="3">
    <source>
        <dbReference type="SAM" id="MobiDB-lite"/>
    </source>
</evidence>
<feature type="region of interest" description="Disordered" evidence="3">
    <location>
        <begin position="207"/>
        <end position="234"/>
    </location>
</feature>
<dbReference type="EMBL" id="KN832986">
    <property type="protein sequence ID" value="KIM84779.1"/>
    <property type="molecule type" value="Genomic_DNA"/>
</dbReference>
<evidence type="ECO:0000256" key="1">
    <source>
        <dbReference type="ARBA" id="ARBA00022443"/>
    </source>
</evidence>
<dbReference type="PANTHER" id="PTHR45929:SF7">
    <property type="entry name" value="LAS SEVENTEEN-BINDING PROTEIN 1"/>
    <property type="match status" value="1"/>
</dbReference>
<dbReference type="InParanoid" id="A0A0C3FYP9"/>
<reference evidence="6" key="2">
    <citation type="submission" date="2015-01" db="EMBL/GenBank/DDBJ databases">
        <title>Evolutionary Origins and Diversification of the Mycorrhizal Mutualists.</title>
        <authorList>
            <consortium name="DOE Joint Genome Institute"/>
            <consortium name="Mycorrhizal Genomics Consortium"/>
            <person name="Kohler A."/>
            <person name="Kuo A."/>
            <person name="Nagy L.G."/>
            <person name="Floudas D."/>
            <person name="Copeland A."/>
            <person name="Barry K.W."/>
            <person name="Cichocki N."/>
            <person name="Veneault-Fourrey C."/>
            <person name="LaButti K."/>
            <person name="Lindquist E.A."/>
            <person name="Lipzen A."/>
            <person name="Lundell T."/>
            <person name="Morin E."/>
            <person name="Murat C."/>
            <person name="Riley R."/>
            <person name="Ohm R."/>
            <person name="Sun H."/>
            <person name="Tunlid A."/>
            <person name="Henrissat B."/>
            <person name="Grigoriev I.V."/>
            <person name="Hibbett D.S."/>
            <person name="Martin F."/>
        </authorList>
    </citation>
    <scope>NUCLEOTIDE SEQUENCE [LARGE SCALE GENOMIC DNA]</scope>
    <source>
        <strain evidence="6">F 1598</strain>
    </source>
</reference>
<proteinExistence type="predicted"/>
<evidence type="ECO:0000256" key="2">
    <source>
        <dbReference type="PROSITE-ProRule" id="PRU00192"/>
    </source>
</evidence>
<dbReference type="PANTHER" id="PTHR45929">
    <property type="entry name" value="JAK PATHWAY SIGNAL TRANSDUCTION ADAPTOR MOLECULE"/>
    <property type="match status" value="1"/>
</dbReference>
<feature type="region of interest" description="Disordered" evidence="3">
    <location>
        <begin position="149"/>
        <end position="193"/>
    </location>
</feature>
<dbReference type="FunCoup" id="A0A0C3FYP9">
    <property type="interactions" value="61"/>
</dbReference>
<accession>A0A0C3FYP9</accession>
<reference evidence="5 6" key="1">
    <citation type="submission" date="2014-04" db="EMBL/GenBank/DDBJ databases">
        <authorList>
            <consortium name="DOE Joint Genome Institute"/>
            <person name="Kuo A."/>
            <person name="Tarkka M."/>
            <person name="Buscot F."/>
            <person name="Kohler A."/>
            <person name="Nagy L.G."/>
            <person name="Floudas D."/>
            <person name="Copeland A."/>
            <person name="Barry K.W."/>
            <person name="Cichocki N."/>
            <person name="Veneault-Fourrey C."/>
            <person name="LaButti K."/>
            <person name="Lindquist E.A."/>
            <person name="Lipzen A."/>
            <person name="Lundell T."/>
            <person name="Morin E."/>
            <person name="Murat C."/>
            <person name="Sun H."/>
            <person name="Tunlid A."/>
            <person name="Henrissat B."/>
            <person name="Grigoriev I.V."/>
            <person name="Hibbett D.S."/>
            <person name="Martin F."/>
            <person name="Nordberg H.P."/>
            <person name="Cantor M.N."/>
            <person name="Hua S.X."/>
        </authorList>
    </citation>
    <scope>NUCLEOTIDE SEQUENCE [LARGE SCALE GENOMIC DNA]</scope>
    <source>
        <strain evidence="5 6">F 1598</strain>
    </source>
</reference>
<protein>
    <recommendedName>
        <fullName evidence="4">SH3 domain-containing protein</fullName>
    </recommendedName>
</protein>
<keyword evidence="6" id="KW-1185">Reference proteome</keyword>
<organism evidence="5 6">
    <name type="scientific">Piloderma croceum (strain F 1598)</name>
    <dbReference type="NCBI Taxonomy" id="765440"/>
    <lineage>
        <taxon>Eukaryota</taxon>
        <taxon>Fungi</taxon>
        <taxon>Dikarya</taxon>
        <taxon>Basidiomycota</taxon>
        <taxon>Agaricomycotina</taxon>
        <taxon>Agaricomycetes</taxon>
        <taxon>Agaricomycetidae</taxon>
        <taxon>Atheliales</taxon>
        <taxon>Atheliaceae</taxon>
        <taxon>Piloderma</taxon>
    </lineage>
</organism>
<dbReference type="InterPro" id="IPR050670">
    <property type="entry name" value="STAM"/>
</dbReference>
<feature type="compositionally biased region" description="Pro residues" evidence="3">
    <location>
        <begin position="70"/>
        <end position="79"/>
    </location>
</feature>
<sequence length="263" mass="28607">MSDPSALLAHIVSQTKSNIDFLVSQNHISEADGKDIIAKLPATEDHAVAAITRQAQQLTLARSEPSVPNANPPPAPNPAVPARRGIPPPPRRAVQVRALWNWNEHGENPNDLSFRAGDVIEMITETNADWWTGRRNGKQGLFPSNYVEKLETSSSPSPSYNERPPQDRKFSSPPYAPQYQQQHPMGPPPMGPPVYMSNQPVAYNPYLAQPPGNVVAQPPPEEPPKKSRFGGMGNTLAQSAVGGLGFGKSLVRLWEAVSSTQFS</sequence>
<gene>
    <name evidence="5" type="ORF">PILCRDRAFT_817576</name>
</gene>
<dbReference type="PRINTS" id="PR00452">
    <property type="entry name" value="SH3DOMAIN"/>
</dbReference>
<evidence type="ECO:0000313" key="5">
    <source>
        <dbReference type="EMBL" id="KIM84779.1"/>
    </source>
</evidence>
<dbReference type="InterPro" id="IPR036028">
    <property type="entry name" value="SH3-like_dom_sf"/>
</dbReference>
<dbReference type="AlphaFoldDB" id="A0A0C3FYP9"/>
<dbReference type="SMART" id="SM00326">
    <property type="entry name" value="SH3"/>
    <property type="match status" value="1"/>
</dbReference>
<evidence type="ECO:0000313" key="6">
    <source>
        <dbReference type="Proteomes" id="UP000054166"/>
    </source>
</evidence>
<keyword evidence="1 2" id="KW-0728">SH3 domain</keyword>
<feature type="domain" description="SH3" evidence="4">
    <location>
        <begin position="91"/>
        <end position="152"/>
    </location>
</feature>
<feature type="non-terminal residue" evidence="5">
    <location>
        <position position="263"/>
    </location>
</feature>
<dbReference type="Proteomes" id="UP000054166">
    <property type="component" value="Unassembled WGS sequence"/>
</dbReference>
<dbReference type="SUPFAM" id="SSF50044">
    <property type="entry name" value="SH3-domain"/>
    <property type="match status" value="1"/>
</dbReference>
<feature type="region of interest" description="Disordered" evidence="3">
    <location>
        <begin position="60"/>
        <end position="90"/>
    </location>
</feature>
<dbReference type="HOGENOM" id="CLU_064552_0_0_1"/>